<proteinExistence type="predicted"/>
<keyword evidence="2" id="KW-1185">Reference proteome</keyword>
<accession>A0ABV5AFK5</accession>
<organism evidence="1 2">
    <name type="scientific">Alicyclobacillus fastidiosus</name>
    <dbReference type="NCBI Taxonomy" id="392011"/>
    <lineage>
        <taxon>Bacteria</taxon>
        <taxon>Bacillati</taxon>
        <taxon>Bacillota</taxon>
        <taxon>Bacilli</taxon>
        <taxon>Bacillales</taxon>
        <taxon>Alicyclobacillaceae</taxon>
        <taxon>Alicyclobacillus</taxon>
    </lineage>
</organism>
<dbReference type="InterPro" id="IPR002933">
    <property type="entry name" value="Peptidase_M20"/>
</dbReference>
<name>A0ABV5AFK5_9BACL</name>
<dbReference type="PANTHER" id="PTHR43808:SF27">
    <property type="entry name" value="PROTEIN ROCB"/>
    <property type="match status" value="1"/>
</dbReference>
<dbReference type="PANTHER" id="PTHR43808">
    <property type="entry name" value="ACETYLORNITHINE DEACETYLASE"/>
    <property type="match status" value="1"/>
</dbReference>
<evidence type="ECO:0000313" key="2">
    <source>
        <dbReference type="Proteomes" id="UP001579974"/>
    </source>
</evidence>
<sequence>MNRFGVGHWDEGEQQHLQQTIQQFVRVQSVTGGQAEWEMARQVLDRLRQAECHPSGSLTVESFLTDDGTQMGACALYRREGCTRTVVLVAHTDVVGVEDYGAYQKDAFDVARFTQRVRRDIPLPEEARADLSRGAWWFGRGVMDMKAGLAMNLLLFEKACREGIDGNLVVLAVPDEENHSRGMLAAVKVLHRWKAQMDLDYVLCLNAEPSFVTSGETSGAHIYSGSFGKLLLGALAVGIPGHVGIPFSGISSVQMLTHLVQTLDANPELSERTDDGRLVPLTCLWMRDLQETYSVQSPHLAAAYFHVPFLRRSPSAVLSGIRSVCEEALSSLHEWTVDRARTAGVAEPASSREIPVWWLSELLRDSPLSPPLPVRGDGLLQATLSAVKTVALSREATDQACVVLFLAPPVYPAVDASDSPQLREWIRATQMLARNQFGVELEHRTGFPGLSDLSYTGYGLSADWAFIATEMPAWGAGYSLPLQLMAELNIPVCNLGPFGKDAHQWTERLELDYSTRVLPQLSMNMIAKALSTTRT</sequence>
<dbReference type="EMBL" id="JBDXSU010000008">
    <property type="protein sequence ID" value="MFB5190976.1"/>
    <property type="molecule type" value="Genomic_DNA"/>
</dbReference>
<comment type="caution">
    <text evidence="1">The sequence shown here is derived from an EMBL/GenBank/DDBJ whole genome shotgun (WGS) entry which is preliminary data.</text>
</comment>
<dbReference type="Gene3D" id="3.40.630.10">
    <property type="entry name" value="Zn peptidases"/>
    <property type="match status" value="1"/>
</dbReference>
<dbReference type="PIRSF" id="PIRSF010386">
    <property type="entry name" value="RocB"/>
    <property type="match status" value="1"/>
</dbReference>
<protein>
    <submittedName>
        <fullName evidence="1">M20/M25/M40 family metallo-hydrolase</fullName>
    </submittedName>
</protein>
<dbReference type="SUPFAM" id="SSF53187">
    <property type="entry name" value="Zn-dependent exopeptidases"/>
    <property type="match status" value="1"/>
</dbReference>
<reference evidence="1 2" key="1">
    <citation type="journal article" date="2024" name="Int. J. Mol. Sci.">
        <title>Exploration of Alicyclobacillus spp. Genome in Search of Antibiotic Resistance.</title>
        <authorList>
            <person name="Bucka-Kolendo J."/>
            <person name="Kiousi D.E."/>
            <person name="Dekowska A."/>
            <person name="Mikolajczuk-Szczyrba A."/>
            <person name="Karadedos D.M."/>
            <person name="Michael P."/>
            <person name="Galanis A."/>
            <person name="Sokolowska B."/>
        </authorList>
    </citation>
    <scope>NUCLEOTIDE SEQUENCE [LARGE SCALE GENOMIC DNA]</scope>
    <source>
        <strain evidence="1 2">KKP 3000</strain>
    </source>
</reference>
<evidence type="ECO:0000313" key="1">
    <source>
        <dbReference type="EMBL" id="MFB5190976.1"/>
    </source>
</evidence>
<gene>
    <name evidence="1" type="ORF">KKP3000_004472</name>
</gene>
<dbReference type="RefSeq" id="WP_275474603.1">
    <property type="nucleotide sequence ID" value="NZ_CP162940.1"/>
</dbReference>
<dbReference type="InterPro" id="IPR012166">
    <property type="entry name" value="Uncharacterised_RocB"/>
</dbReference>
<dbReference type="Proteomes" id="UP001579974">
    <property type="component" value="Unassembled WGS sequence"/>
</dbReference>
<dbReference type="Pfam" id="PF01546">
    <property type="entry name" value="Peptidase_M20"/>
    <property type="match status" value="1"/>
</dbReference>
<dbReference type="InterPro" id="IPR050072">
    <property type="entry name" value="Peptidase_M20A"/>
</dbReference>